<dbReference type="AlphaFoldDB" id="A0A540KTA8"/>
<gene>
    <name evidence="2" type="ORF">C1H46_037060</name>
</gene>
<sequence>MTKSQGFKHNQNITKVQRKEDRTYPSRKTEKSCWSSMKEMMNSGKVYVQCRAPCLEKERDEGAEREKRDGLIDSPGVLKRLGSLITITWDPQHHAVATKEQHNALASDIDSIIKNHCPLLWERSKFPEIDMFKEVYLRPGNELAKQLHSTRVEKGQTIMKEVASQLPPETSIEEVSPLEEAGFQTMTDTLD</sequence>
<feature type="compositionally biased region" description="Basic and acidic residues" evidence="1">
    <location>
        <begin position="17"/>
        <end position="30"/>
    </location>
</feature>
<accession>A0A540KTA8</accession>
<evidence type="ECO:0000256" key="1">
    <source>
        <dbReference type="SAM" id="MobiDB-lite"/>
    </source>
</evidence>
<protein>
    <submittedName>
        <fullName evidence="2">Uncharacterized protein</fullName>
    </submittedName>
</protein>
<organism evidence="2 3">
    <name type="scientific">Malus baccata</name>
    <name type="common">Siberian crab apple</name>
    <name type="synonym">Pyrus baccata</name>
    <dbReference type="NCBI Taxonomy" id="106549"/>
    <lineage>
        <taxon>Eukaryota</taxon>
        <taxon>Viridiplantae</taxon>
        <taxon>Streptophyta</taxon>
        <taxon>Embryophyta</taxon>
        <taxon>Tracheophyta</taxon>
        <taxon>Spermatophyta</taxon>
        <taxon>Magnoliopsida</taxon>
        <taxon>eudicotyledons</taxon>
        <taxon>Gunneridae</taxon>
        <taxon>Pentapetalae</taxon>
        <taxon>rosids</taxon>
        <taxon>fabids</taxon>
        <taxon>Rosales</taxon>
        <taxon>Rosaceae</taxon>
        <taxon>Amygdaloideae</taxon>
        <taxon>Maleae</taxon>
        <taxon>Malus</taxon>
    </lineage>
</organism>
<reference evidence="2 3" key="1">
    <citation type="journal article" date="2019" name="G3 (Bethesda)">
        <title>Sequencing of a Wild Apple (Malus baccata) Genome Unravels the Differences Between Cultivated and Wild Apple Species Regarding Disease Resistance and Cold Tolerance.</title>
        <authorList>
            <person name="Chen X."/>
        </authorList>
    </citation>
    <scope>NUCLEOTIDE SEQUENCE [LARGE SCALE GENOMIC DNA]</scope>
    <source>
        <strain evidence="3">cv. Shandingzi</strain>
        <tissue evidence="2">Leaves</tissue>
    </source>
</reference>
<feature type="region of interest" description="Disordered" evidence="1">
    <location>
        <begin position="1"/>
        <end position="30"/>
    </location>
</feature>
<feature type="compositionally biased region" description="Polar residues" evidence="1">
    <location>
        <begin position="1"/>
        <end position="15"/>
    </location>
</feature>
<keyword evidence="3" id="KW-1185">Reference proteome</keyword>
<name>A0A540KTA8_MALBA</name>
<dbReference type="EMBL" id="VIEB01000964">
    <property type="protein sequence ID" value="TQD77417.1"/>
    <property type="molecule type" value="Genomic_DNA"/>
</dbReference>
<comment type="caution">
    <text evidence="2">The sequence shown here is derived from an EMBL/GenBank/DDBJ whole genome shotgun (WGS) entry which is preliminary data.</text>
</comment>
<evidence type="ECO:0000313" key="3">
    <source>
        <dbReference type="Proteomes" id="UP000315295"/>
    </source>
</evidence>
<dbReference type="Proteomes" id="UP000315295">
    <property type="component" value="Unassembled WGS sequence"/>
</dbReference>
<proteinExistence type="predicted"/>
<evidence type="ECO:0000313" key="2">
    <source>
        <dbReference type="EMBL" id="TQD77417.1"/>
    </source>
</evidence>
<feature type="region of interest" description="Disordered" evidence="1">
    <location>
        <begin position="163"/>
        <end position="191"/>
    </location>
</feature>